<evidence type="ECO:0000256" key="6">
    <source>
        <dbReference type="SAM" id="MobiDB-lite"/>
    </source>
</evidence>
<comment type="subcellular location">
    <subcellularLocation>
        <location evidence="1">Cell membrane</location>
        <topology evidence="1">Single-pass membrane protein</topology>
    </subcellularLocation>
</comment>
<sequence>MAQKAYEDFIPKSEVLGETDATAPTVINIYLPGFKREDLKVSLGQPAKPRRLMMTGVTPIGGGKKWLRFIKEFPISPDCDTGKISAKFDKEILSITLPKKTASVQKPDETKENKESGQGQQAKGQTDTTNSSQQTTKGVDPLEHKPDHDQNPTNGSVQDTKNKKTEEPAAPQVKGKAGISEEEPKPEESKGQTNTTSQASAKVVAHPETREEESSEVGQGGSASEPPPPKPQETNKKAEEQKSGEPASPQVNGEVSKEVPKQEEPKSHVQQAKQLNEVNGAKSETTTDGNEKEEGDTKNAVKRKGYECTFAETKLRKRVKMLNLALAVLAGIGIGLYVKNMIRSYGGEADE</sequence>
<feature type="compositionally biased region" description="Basic and acidic residues" evidence="6">
    <location>
        <begin position="233"/>
        <end position="243"/>
    </location>
</feature>
<reference evidence="9 10" key="1">
    <citation type="submission" date="2018-04" db="EMBL/GenBank/DDBJ databases">
        <authorList>
            <person name="Vogel A."/>
        </authorList>
    </citation>
    <scope>NUCLEOTIDE SEQUENCE [LARGE SCALE GENOMIC DNA]</scope>
</reference>
<dbReference type="SUPFAM" id="SSF49764">
    <property type="entry name" value="HSP20-like chaperones"/>
    <property type="match status" value="1"/>
</dbReference>
<feature type="transmembrane region" description="Helical" evidence="7">
    <location>
        <begin position="321"/>
        <end position="338"/>
    </location>
</feature>
<feature type="compositionally biased region" description="Basic and acidic residues" evidence="6">
    <location>
        <begin position="106"/>
        <end position="115"/>
    </location>
</feature>
<evidence type="ECO:0000313" key="9">
    <source>
        <dbReference type="EMBL" id="VFQ71393.1"/>
    </source>
</evidence>
<feature type="compositionally biased region" description="Basic and acidic residues" evidence="6">
    <location>
        <begin position="140"/>
        <end position="150"/>
    </location>
</feature>
<comment type="similarity">
    <text evidence="4 5">Belongs to the small heat shock protein (HSP20) family.</text>
</comment>
<feature type="region of interest" description="Disordered" evidence="6">
    <location>
        <begin position="99"/>
        <end position="303"/>
    </location>
</feature>
<feature type="compositionally biased region" description="Basic and acidic residues" evidence="6">
    <location>
        <begin position="289"/>
        <end position="299"/>
    </location>
</feature>
<dbReference type="EMBL" id="OOIL02001012">
    <property type="protein sequence ID" value="VFQ71393.1"/>
    <property type="molecule type" value="Genomic_DNA"/>
</dbReference>
<keyword evidence="3" id="KW-0611">Plant defense</keyword>
<dbReference type="Pfam" id="PF00011">
    <property type="entry name" value="HSP20"/>
    <property type="match status" value="1"/>
</dbReference>
<keyword evidence="7" id="KW-1133">Transmembrane helix</keyword>
<dbReference type="OrthoDB" id="1431247at2759"/>
<evidence type="ECO:0000256" key="7">
    <source>
        <dbReference type="SAM" id="Phobius"/>
    </source>
</evidence>
<dbReference type="InterPro" id="IPR008978">
    <property type="entry name" value="HSP20-like_chaperone"/>
</dbReference>
<evidence type="ECO:0000313" key="10">
    <source>
        <dbReference type="Proteomes" id="UP000595140"/>
    </source>
</evidence>
<dbReference type="CDD" id="cd06464">
    <property type="entry name" value="ACD_sHsps-like"/>
    <property type="match status" value="1"/>
</dbReference>
<accession>A0A484L4Y3</accession>
<organism evidence="9 10">
    <name type="scientific">Cuscuta campestris</name>
    <dbReference type="NCBI Taxonomy" id="132261"/>
    <lineage>
        <taxon>Eukaryota</taxon>
        <taxon>Viridiplantae</taxon>
        <taxon>Streptophyta</taxon>
        <taxon>Embryophyta</taxon>
        <taxon>Tracheophyta</taxon>
        <taxon>Spermatophyta</taxon>
        <taxon>Magnoliopsida</taxon>
        <taxon>eudicotyledons</taxon>
        <taxon>Gunneridae</taxon>
        <taxon>Pentapetalae</taxon>
        <taxon>asterids</taxon>
        <taxon>lamiids</taxon>
        <taxon>Solanales</taxon>
        <taxon>Convolvulaceae</taxon>
        <taxon>Cuscuteae</taxon>
        <taxon>Cuscuta</taxon>
        <taxon>Cuscuta subgen. Grammica</taxon>
        <taxon>Cuscuta sect. Cleistogrammica</taxon>
    </lineage>
</organism>
<evidence type="ECO:0000256" key="3">
    <source>
        <dbReference type="ARBA" id="ARBA00022821"/>
    </source>
</evidence>
<dbReference type="Proteomes" id="UP000595140">
    <property type="component" value="Unassembled WGS sequence"/>
</dbReference>
<dbReference type="InterPro" id="IPR002068">
    <property type="entry name" value="A-crystallin/Hsp20_dom"/>
</dbReference>
<dbReference type="PROSITE" id="PS01031">
    <property type="entry name" value="SHSP"/>
    <property type="match status" value="1"/>
</dbReference>
<gene>
    <name evidence="9" type="ORF">CCAM_LOCUS13169</name>
</gene>
<dbReference type="PANTHER" id="PTHR43670">
    <property type="entry name" value="HEAT SHOCK PROTEIN 26"/>
    <property type="match status" value="1"/>
</dbReference>
<name>A0A484L4Y3_9ASTE</name>
<evidence type="ECO:0000256" key="5">
    <source>
        <dbReference type="RuleBase" id="RU003616"/>
    </source>
</evidence>
<keyword evidence="2" id="KW-1003">Cell membrane</keyword>
<keyword evidence="10" id="KW-1185">Reference proteome</keyword>
<proteinExistence type="inferred from homology"/>
<dbReference type="GO" id="GO:0034605">
    <property type="term" value="P:cellular response to heat"/>
    <property type="evidence" value="ECO:0007669"/>
    <property type="project" value="TreeGrafter"/>
</dbReference>
<evidence type="ECO:0000256" key="1">
    <source>
        <dbReference type="ARBA" id="ARBA00004162"/>
    </source>
</evidence>
<keyword evidence="7" id="KW-0472">Membrane</keyword>
<feature type="compositionally biased region" description="Basic and acidic residues" evidence="6">
    <location>
        <begin position="255"/>
        <end position="267"/>
    </location>
</feature>
<evidence type="ECO:0000259" key="8">
    <source>
        <dbReference type="PROSITE" id="PS01031"/>
    </source>
</evidence>
<dbReference type="PANTHER" id="PTHR43670:SF114">
    <property type="entry name" value="OS05G0592000 PROTEIN"/>
    <property type="match status" value="1"/>
</dbReference>
<evidence type="ECO:0000256" key="4">
    <source>
        <dbReference type="PROSITE-ProRule" id="PRU00285"/>
    </source>
</evidence>
<dbReference type="GO" id="GO:0006952">
    <property type="term" value="P:defense response"/>
    <property type="evidence" value="ECO:0007669"/>
    <property type="project" value="UniProtKB-KW"/>
</dbReference>
<evidence type="ECO:0000256" key="2">
    <source>
        <dbReference type="ARBA" id="ARBA00022475"/>
    </source>
</evidence>
<feature type="compositionally biased region" description="Low complexity" evidence="6">
    <location>
        <begin position="125"/>
        <end position="136"/>
    </location>
</feature>
<feature type="compositionally biased region" description="Polar residues" evidence="6">
    <location>
        <begin position="268"/>
        <end position="288"/>
    </location>
</feature>
<keyword evidence="7" id="KW-0812">Transmembrane</keyword>
<feature type="domain" description="SHSP" evidence="8">
    <location>
        <begin position="4"/>
        <end position="116"/>
    </location>
</feature>
<dbReference type="GO" id="GO:0005886">
    <property type="term" value="C:plasma membrane"/>
    <property type="evidence" value="ECO:0007669"/>
    <property type="project" value="UniProtKB-SubCell"/>
</dbReference>
<dbReference type="AlphaFoldDB" id="A0A484L4Y3"/>
<protein>
    <recommendedName>
        <fullName evidence="8">SHSP domain-containing protein</fullName>
    </recommendedName>
</protein>
<dbReference type="Gene3D" id="2.60.40.790">
    <property type="match status" value="1"/>
</dbReference>
<feature type="compositionally biased region" description="Polar residues" evidence="6">
    <location>
        <begin position="191"/>
        <end position="200"/>
    </location>
</feature>